<proteinExistence type="predicted"/>
<keyword evidence="2" id="KW-1185">Reference proteome</keyword>
<gene>
    <name evidence="1" type="ORF">J2S57_003416</name>
</gene>
<organism evidence="1 2">
    <name type="scientific">Kineosporia succinea</name>
    <dbReference type="NCBI Taxonomy" id="84632"/>
    <lineage>
        <taxon>Bacteria</taxon>
        <taxon>Bacillati</taxon>
        <taxon>Actinomycetota</taxon>
        <taxon>Actinomycetes</taxon>
        <taxon>Kineosporiales</taxon>
        <taxon>Kineosporiaceae</taxon>
        <taxon>Kineosporia</taxon>
    </lineage>
</organism>
<dbReference type="EMBL" id="JAUSQZ010000001">
    <property type="protein sequence ID" value="MDP9827667.1"/>
    <property type="molecule type" value="Genomic_DNA"/>
</dbReference>
<evidence type="ECO:0000313" key="2">
    <source>
        <dbReference type="Proteomes" id="UP001235712"/>
    </source>
</evidence>
<sequence>MLDTGEVAVRLPPGRVVVSSLPVQGGLLPSDAAAWILTD</sequence>
<accession>A0ABT9P4Q8</accession>
<comment type="caution">
    <text evidence="1">The sequence shown here is derived from an EMBL/GenBank/DDBJ whole genome shotgun (WGS) entry which is preliminary data.</text>
</comment>
<dbReference type="Proteomes" id="UP001235712">
    <property type="component" value="Unassembled WGS sequence"/>
</dbReference>
<protein>
    <submittedName>
        <fullName evidence="1">Uncharacterized protein</fullName>
    </submittedName>
</protein>
<name>A0ABT9P4Q8_9ACTN</name>
<evidence type="ECO:0000313" key="1">
    <source>
        <dbReference type="EMBL" id="MDP9827667.1"/>
    </source>
</evidence>
<reference evidence="1 2" key="1">
    <citation type="submission" date="2023-07" db="EMBL/GenBank/DDBJ databases">
        <title>Sequencing the genomes of 1000 actinobacteria strains.</title>
        <authorList>
            <person name="Klenk H.-P."/>
        </authorList>
    </citation>
    <scope>NUCLEOTIDE SEQUENCE [LARGE SCALE GENOMIC DNA]</scope>
    <source>
        <strain evidence="1 2">DSM 44388</strain>
    </source>
</reference>